<keyword evidence="2" id="KW-1185">Reference proteome</keyword>
<dbReference type="AlphaFoldDB" id="A0A9P8PSH9"/>
<evidence type="ECO:0000313" key="1">
    <source>
        <dbReference type="EMBL" id="KAH3676629.1"/>
    </source>
</evidence>
<reference evidence="1" key="2">
    <citation type="submission" date="2021-01" db="EMBL/GenBank/DDBJ databases">
        <authorList>
            <person name="Schikora-Tamarit M.A."/>
        </authorList>
    </citation>
    <scope>NUCLEOTIDE SEQUENCE</scope>
    <source>
        <strain evidence="1">NCAIM Y.01608</strain>
    </source>
</reference>
<dbReference type="Proteomes" id="UP000788993">
    <property type="component" value="Unassembled WGS sequence"/>
</dbReference>
<organism evidence="1 2">
    <name type="scientific">Ogataea polymorpha</name>
    <dbReference type="NCBI Taxonomy" id="460523"/>
    <lineage>
        <taxon>Eukaryota</taxon>
        <taxon>Fungi</taxon>
        <taxon>Dikarya</taxon>
        <taxon>Ascomycota</taxon>
        <taxon>Saccharomycotina</taxon>
        <taxon>Pichiomycetes</taxon>
        <taxon>Pichiales</taxon>
        <taxon>Pichiaceae</taxon>
        <taxon>Ogataea</taxon>
    </lineage>
</organism>
<dbReference type="EMBL" id="JAEUBD010000146">
    <property type="protein sequence ID" value="KAH3676629.1"/>
    <property type="molecule type" value="Genomic_DNA"/>
</dbReference>
<reference evidence="1" key="1">
    <citation type="journal article" date="2021" name="Open Biol.">
        <title>Shared evolutionary footprints suggest mitochondrial oxidative damage underlies multiple complex I losses in fungi.</title>
        <authorList>
            <person name="Schikora-Tamarit M.A."/>
            <person name="Marcet-Houben M."/>
            <person name="Nosek J."/>
            <person name="Gabaldon T."/>
        </authorList>
    </citation>
    <scope>NUCLEOTIDE SEQUENCE</scope>
    <source>
        <strain evidence="1">NCAIM Y.01608</strain>
    </source>
</reference>
<comment type="caution">
    <text evidence="1">The sequence shown here is derived from an EMBL/GenBank/DDBJ whole genome shotgun (WGS) entry which is preliminary data.</text>
</comment>
<evidence type="ECO:0000313" key="2">
    <source>
        <dbReference type="Proteomes" id="UP000788993"/>
    </source>
</evidence>
<sequence length="269" mass="30774">MNGFPVTPMAARVRQLSRHLNRTPKRSNFPDLRSVGNVDKYDPNFVKLSLCNAPISVSNCFELSTFSTSGGSRPIFKNSCTFLMPMDLTTRYKFSSLVVINIPQLKIFRVRLWLNLVSVPHCHCKLQIIKDIVQIIILNRKRPAFNVDVRNSRPKVLVKYRYVNGGRHEHHLEFWIHFEDFLQDDQKKVSVDRTLVHLVNKDVAQVFEDRIACVLVANNSLDHSQENSRCDKCDSSIFACFIFSSDYVSDLAATCADTFLGYPICEPNG</sequence>
<accession>A0A9P8PSH9</accession>
<name>A0A9P8PSH9_9ASCO</name>
<proteinExistence type="predicted"/>
<gene>
    <name evidence="1" type="ORF">OGATHE_001118</name>
</gene>
<protein>
    <submittedName>
        <fullName evidence="1">Uncharacterized protein</fullName>
    </submittedName>
</protein>